<proteinExistence type="predicted"/>
<evidence type="ECO:0000313" key="2">
    <source>
        <dbReference type="Proteomes" id="UP000887159"/>
    </source>
</evidence>
<protein>
    <submittedName>
        <fullName evidence="1">DDE_3 domain-containing protein</fullName>
    </submittedName>
</protein>
<evidence type="ECO:0000313" key="1">
    <source>
        <dbReference type="EMBL" id="GFY01278.1"/>
    </source>
</evidence>
<comment type="caution">
    <text evidence="1">The sequence shown here is derived from an EMBL/GenBank/DDBJ whole genome shotgun (WGS) entry which is preliminary data.</text>
</comment>
<accession>A0A8X6S6B4</accession>
<dbReference type="Proteomes" id="UP000887159">
    <property type="component" value="Unassembled WGS sequence"/>
</dbReference>
<name>A0A8X6S6B4_TRICX</name>
<dbReference type="Gene3D" id="3.30.420.10">
    <property type="entry name" value="Ribonuclease H-like superfamily/Ribonuclease H"/>
    <property type="match status" value="1"/>
</dbReference>
<dbReference type="InterPro" id="IPR036397">
    <property type="entry name" value="RNaseH_sf"/>
</dbReference>
<dbReference type="EMBL" id="BMAU01021225">
    <property type="protein sequence ID" value="GFY01278.1"/>
    <property type="molecule type" value="Genomic_DNA"/>
</dbReference>
<dbReference type="AlphaFoldDB" id="A0A8X6S6B4"/>
<sequence length="120" mass="13774">MRSWKSICEVLSVLGPDYTFFMDDNAWPHRAHTVDEFHEEEYIRRMVWPSRSSYINPAEYVWDGLGKAISQRSSHPPEIKRSTFGKMDIVDTNVLIHTLINSMAACCGACTAVHSDHIPY</sequence>
<keyword evidence="2" id="KW-1185">Reference proteome</keyword>
<organism evidence="1 2">
    <name type="scientific">Trichonephila clavipes</name>
    <name type="common">Golden silk orbweaver</name>
    <name type="synonym">Nephila clavipes</name>
    <dbReference type="NCBI Taxonomy" id="2585209"/>
    <lineage>
        <taxon>Eukaryota</taxon>
        <taxon>Metazoa</taxon>
        <taxon>Ecdysozoa</taxon>
        <taxon>Arthropoda</taxon>
        <taxon>Chelicerata</taxon>
        <taxon>Arachnida</taxon>
        <taxon>Araneae</taxon>
        <taxon>Araneomorphae</taxon>
        <taxon>Entelegynae</taxon>
        <taxon>Araneoidea</taxon>
        <taxon>Nephilidae</taxon>
        <taxon>Trichonephila</taxon>
    </lineage>
</organism>
<reference evidence="1" key="1">
    <citation type="submission" date="2020-08" db="EMBL/GenBank/DDBJ databases">
        <title>Multicomponent nature underlies the extraordinary mechanical properties of spider dragline silk.</title>
        <authorList>
            <person name="Kono N."/>
            <person name="Nakamura H."/>
            <person name="Mori M."/>
            <person name="Yoshida Y."/>
            <person name="Ohtoshi R."/>
            <person name="Malay A.D."/>
            <person name="Moran D.A.P."/>
            <person name="Tomita M."/>
            <person name="Numata K."/>
            <person name="Arakawa K."/>
        </authorList>
    </citation>
    <scope>NUCLEOTIDE SEQUENCE</scope>
</reference>
<gene>
    <name evidence="1" type="primary">AVEN_243832_1</name>
    <name evidence="1" type="ORF">TNCV_5077451</name>
</gene>
<dbReference type="GO" id="GO:0003676">
    <property type="term" value="F:nucleic acid binding"/>
    <property type="evidence" value="ECO:0007669"/>
    <property type="project" value="InterPro"/>
</dbReference>